<dbReference type="Proteomes" id="UP001341840">
    <property type="component" value="Unassembled WGS sequence"/>
</dbReference>
<proteinExistence type="predicted"/>
<evidence type="ECO:0000313" key="2">
    <source>
        <dbReference type="EMBL" id="MED6226050.1"/>
    </source>
</evidence>
<keyword evidence="3" id="KW-1185">Reference proteome</keyword>
<evidence type="ECO:0000313" key="3">
    <source>
        <dbReference type="Proteomes" id="UP001341840"/>
    </source>
</evidence>
<evidence type="ECO:0000256" key="1">
    <source>
        <dbReference type="SAM" id="MobiDB-lite"/>
    </source>
</evidence>
<feature type="region of interest" description="Disordered" evidence="1">
    <location>
        <begin position="40"/>
        <end position="90"/>
    </location>
</feature>
<protein>
    <submittedName>
        <fullName evidence="2">Uncharacterized protein</fullName>
    </submittedName>
</protein>
<dbReference type="PANTHER" id="PTHR13690:SF103">
    <property type="entry name" value="BZIP TRANSCRIPTION FACTOR 18"/>
    <property type="match status" value="1"/>
</dbReference>
<sequence>MSFSHHRRTQSELHFRIPDEFDLDLDVDVDFDVDFKNPLPNNEPLIPPGSDNQLPPLSPASATVPPIVDTSKTTVRPGHRRSNSADGPSSFSLLEGIEAKKAMSPDKLAELWTVDPKRAKRSLSLNRYSIFIFNCGFWQTVNPLPVQKRGELIMWWNLREKFILFKRKQLLFLPN</sequence>
<organism evidence="2 3">
    <name type="scientific">Stylosanthes scabra</name>
    <dbReference type="NCBI Taxonomy" id="79078"/>
    <lineage>
        <taxon>Eukaryota</taxon>
        <taxon>Viridiplantae</taxon>
        <taxon>Streptophyta</taxon>
        <taxon>Embryophyta</taxon>
        <taxon>Tracheophyta</taxon>
        <taxon>Spermatophyta</taxon>
        <taxon>Magnoliopsida</taxon>
        <taxon>eudicotyledons</taxon>
        <taxon>Gunneridae</taxon>
        <taxon>Pentapetalae</taxon>
        <taxon>rosids</taxon>
        <taxon>fabids</taxon>
        <taxon>Fabales</taxon>
        <taxon>Fabaceae</taxon>
        <taxon>Papilionoideae</taxon>
        <taxon>50 kb inversion clade</taxon>
        <taxon>dalbergioids sensu lato</taxon>
        <taxon>Dalbergieae</taxon>
        <taxon>Pterocarpus clade</taxon>
        <taxon>Stylosanthes</taxon>
    </lineage>
</organism>
<dbReference type="EMBL" id="JASCZI010274557">
    <property type="protein sequence ID" value="MED6226050.1"/>
    <property type="molecule type" value="Genomic_DNA"/>
</dbReference>
<gene>
    <name evidence="2" type="ORF">PIB30_117676</name>
</gene>
<name>A0ABU6ZVU7_9FABA</name>
<accession>A0ABU6ZVU7</accession>
<dbReference type="PANTHER" id="PTHR13690">
    <property type="entry name" value="TRANSCRIPTION FACTOR POSF21-RELATED"/>
    <property type="match status" value="1"/>
</dbReference>
<comment type="caution">
    <text evidence="2">The sequence shown here is derived from an EMBL/GenBank/DDBJ whole genome shotgun (WGS) entry which is preliminary data.</text>
</comment>
<reference evidence="2 3" key="1">
    <citation type="journal article" date="2023" name="Plants (Basel)">
        <title>Bridging the Gap: Combining Genomics and Transcriptomics Approaches to Understand Stylosanthes scabra, an Orphan Legume from the Brazilian Caatinga.</title>
        <authorList>
            <person name="Ferreira-Neto J.R.C."/>
            <person name="da Silva M.D."/>
            <person name="Binneck E."/>
            <person name="de Melo N.F."/>
            <person name="da Silva R.H."/>
            <person name="de Melo A.L.T.M."/>
            <person name="Pandolfi V."/>
            <person name="Bustamante F.O."/>
            <person name="Brasileiro-Vidal A.C."/>
            <person name="Benko-Iseppon A.M."/>
        </authorList>
    </citation>
    <scope>NUCLEOTIDE SEQUENCE [LARGE SCALE GENOMIC DNA]</scope>
    <source>
        <tissue evidence="2">Leaves</tissue>
    </source>
</reference>